<feature type="region of interest" description="Disordered" evidence="1">
    <location>
        <begin position="319"/>
        <end position="346"/>
    </location>
</feature>
<feature type="region of interest" description="Disordered" evidence="1">
    <location>
        <begin position="259"/>
        <end position="278"/>
    </location>
</feature>
<feature type="region of interest" description="Disordered" evidence="1">
    <location>
        <begin position="580"/>
        <end position="625"/>
    </location>
</feature>
<accession>A0A1B0FKG9</accession>
<feature type="compositionally biased region" description="Low complexity" evidence="1">
    <location>
        <begin position="330"/>
        <end position="341"/>
    </location>
</feature>
<feature type="compositionally biased region" description="Basic and acidic residues" evidence="1">
    <location>
        <begin position="259"/>
        <end position="270"/>
    </location>
</feature>
<dbReference type="PhylomeDB" id="A0A1B0FKG9"/>
<feature type="region of interest" description="Disordered" evidence="1">
    <location>
        <begin position="865"/>
        <end position="885"/>
    </location>
</feature>
<evidence type="ECO:0000313" key="2">
    <source>
        <dbReference type="EnsemblMetazoa" id="GMOY004312-PA"/>
    </source>
</evidence>
<keyword evidence="3" id="KW-1185">Reference proteome</keyword>
<feature type="region of interest" description="Disordered" evidence="1">
    <location>
        <begin position="1417"/>
        <end position="1448"/>
    </location>
</feature>
<feature type="compositionally biased region" description="Low complexity" evidence="1">
    <location>
        <begin position="1058"/>
        <end position="1071"/>
    </location>
</feature>
<dbReference type="EMBL" id="CCAG010004051">
    <property type="status" value="NOT_ANNOTATED_CDS"/>
    <property type="molecule type" value="Genomic_DNA"/>
</dbReference>
<sequence>NVPNDNNKDVPLNHRLPSPEEQSKIIALKYPAEVITVDVSGKRFQRMCMARKSTTSCVSSVPNTNNLDSEVQTVTRRSRSRRARGKRRNTIAGTDQKEIQDAANGETTTAGDDIEVIVAETDVGNKEPKYSTENKTKRFGRSKSSDILKKESVTLPYDKGKSTLTRLNSLKQWGRSRFKFMQRNNDTPSSSLSVNQNDAEQKTCSANISTNVKLKNVEDISSVKAGTANSFVENMSHVVVIEKNKIVANQNVNVTEKHTNESRFSHERKPSYSSSEKSVNVNNINHLRGKFHLNTSAGNVKLRDNSSLNRRRNCCLNVNGLSNKEDQPHSSSGNWSASSESGRASIGSEITLQPKSSASNTSLNAFSYQAGSGPPSSMFSRRKFLNTSASSSVTSEGTATPDLQVVSSTMEGAYSNHLDDETSSAYSCDTEGYYTSFHMDSGLRTLKEEDVCMGNFHQGSQPLSLCGYAQDYNSSANNSQQTLIGENEYELFGHGSTSTTTSSAGTVCTTLVANNIGGDQNLNNSGVSCGPELPERVSSLRNSSASTSTLERSISSSTIGSGVDRTGTIKRNISTAACSSHLDDVKQSSPNPSSQLVCTSEVEEPRKRDPNHPPIADMDYSESSDLEGVERIERIKQKTAINARHIPSMCIITPTTSDDENQHFYGNDKENNPEIQFNSPLNGKNFQTNATKNKASKLTSFNTQTSEIKFSTKEAQVKEKSALDEMKAVQMNLPATGLSVIEDDVLYDTAGEYVYIAADSNNKVNSKQLSQMPQASNAGSLGIYYSNSVTRNGRDLEYVSLNELPLSLRKAYGSSNKGPKIKCSERSNESGDAHCAGAYQMQNSQATALYADIDELQRETWETSPCITKTPPPSKPSSPFISPHKGARVRLNSVGKPIYDSDSLKRRKGAHTTFIPGPYVKEENESQYTQLPLNNSESDSSAVKLLLLYADNKVNYKMADVKSITNRLATTRPISATPDTDEHGNPHIATNENNKNVLPFLYQQPISSHTLIHSPSTKSNCSSSCSIISSITSSSKSSFSSKDEGKPNVKFSSRESGNSHTNSHVNNTNPNCIINKADVALPTIRKQNAHSTSFQNFNSIKSKILNKETETTNLEKSTAVLPPPLPPRSAEVKAHETDVRNPYSYYTFIPTPTTEKSILLEGDLNTKLQNDASTPEPFTITSSRELDVALASSDELTQHISLKRNNSYRLANNGTNPQIDKERNSYIDINNITCTLTNPVVSPMETSLQNIIESTQESLNSSNSHPTTAQNKITKSFERLVDEFSLSTTSIDSSYLRNKSLENFDESSAILPLNSVNECPGIGYKPIYQTGEEQEQQQPEECHRALEKMCMNYSAVERNSPVYWTLQSKRCGRQQVISSISRDDLYATPLKRSDRKLRQDNISSIGQGHRMGIVTSTPMRQSTTDSPLPSDRIPMKQPSPRSLLWDDDSPDRLNTCADRIGHSKTSLMDFKRLLLAKSVKSNTLPKKLSAVEMLKKNPTATGQSIGDGRITCTNTKSNAPPGSPTSKINSSLNLLDLSGSPKTFANRRMLRQGQFGSPSKSFTPKLKNSPSGWRANSALRTDIMSTIIPESNSEGEDHSTLVADESNVTKNCSILNGNLNIAEGETGGNMENFKRKDKEKNIFLQNEQNNFMRGELRASFAKDKDSFEPGIKSPSTYSKDLNASDCIVSVPIMKTATVEAIAPASKVVTTPALETAL</sequence>
<dbReference type="STRING" id="37546.A0A1B0FKG9"/>
<feature type="compositionally biased region" description="Polar residues" evidence="1">
    <location>
        <begin position="1417"/>
        <end position="1427"/>
    </location>
</feature>
<feature type="region of interest" description="Disordered" evidence="1">
    <location>
        <begin position="972"/>
        <end position="992"/>
    </location>
</feature>
<feature type="compositionally biased region" description="Polar residues" evidence="1">
    <location>
        <begin position="1554"/>
        <end position="1571"/>
    </location>
</feature>
<feature type="region of interest" description="Disordered" evidence="1">
    <location>
        <begin position="1554"/>
        <end position="1574"/>
    </location>
</feature>
<protein>
    <submittedName>
        <fullName evidence="2">Uncharacterized protein</fullName>
    </submittedName>
</protein>
<dbReference type="EnsemblMetazoa" id="GMOY004312-RA">
    <property type="protein sequence ID" value="GMOY004312-PA"/>
    <property type="gene ID" value="GMOY004312"/>
</dbReference>
<dbReference type="VEuPathDB" id="VectorBase:GMOY004312"/>
<feature type="region of interest" description="Disordered" evidence="1">
    <location>
        <begin position="1034"/>
        <end position="1071"/>
    </location>
</feature>
<organism evidence="2 3">
    <name type="scientific">Glossina morsitans morsitans</name>
    <name type="common">Savannah tsetse fly</name>
    <dbReference type="NCBI Taxonomy" id="37546"/>
    <lineage>
        <taxon>Eukaryota</taxon>
        <taxon>Metazoa</taxon>
        <taxon>Ecdysozoa</taxon>
        <taxon>Arthropoda</taxon>
        <taxon>Hexapoda</taxon>
        <taxon>Insecta</taxon>
        <taxon>Pterygota</taxon>
        <taxon>Neoptera</taxon>
        <taxon>Endopterygota</taxon>
        <taxon>Diptera</taxon>
        <taxon>Brachycera</taxon>
        <taxon>Muscomorpha</taxon>
        <taxon>Hippoboscoidea</taxon>
        <taxon>Glossinidae</taxon>
        <taxon>Glossina</taxon>
    </lineage>
</organism>
<evidence type="ECO:0000256" key="1">
    <source>
        <dbReference type="SAM" id="MobiDB-lite"/>
    </source>
</evidence>
<dbReference type="Proteomes" id="UP000092444">
    <property type="component" value="Unassembled WGS sequence"/>
</dbReference>
<feature type="region of interest" description="Disordered" evidence="1">
    <location>
        <begin position="1113"/>
        <end position="1133"/>
    </location>
</feature>
<proteinExistence type="predicted"/>
<evidence type="ECO:0000313" key="3">
    <source>
        <dbReference type="Proteomes" id="UP000092444"/>
    </source>
</evidence>
<reference evidence="2" key="1">
    <citation type="submission" date="2020-05" db="UniProtKB">
        <authorList>
            <consortium name="EnsemblMetazoa"/>
        </authorList>
    </citation>
    <scope>IDENTIFICATION</scope>
    <source>
        <strain evidence="2">Yale</strain>
    </source>
</reference>
<name>A0A1B0FKG9_GLOMM</name>
<feature type="compositionally biased region" description="Polar residues" evidence="1">
    <location>
        <begin position="587"/>
        <end position="598"/>
    </location>
</feature>